<comment type="caution">
    <text evidence="2">The sequence shown here is derived from an EMBL/GenBank/DDBJ whole genome shotgun (WGS) entry which is preliminary data.</text>
</comment>
<keyword evidence="1" id="KW-0472">Membrane</keyword>
<sequence>MATDYGSATLWLVILAAGVGTFLIRFSFIGLFGLLDDVPEGVERALRFVPAAVLSALVVPQLVVVDGSVALSAGNPRLLAGALAALVAWRTEDVLATLLAGMASLWLLTFVFG</sequence>
<feature type="transmembrane region" description="Helical" evidence="1">
    <location>
        <begin position="94"/>
        <end position="112"/>
    </location>
</feature>
<protein>
    <submittedName>
        <fullName evidence="2">AzlD domain-containing protein</fullName>
    </submittedName>
</protein>
<dbReference type="Proteomes" id="UP001595945">
    <property type="component" value="Unassembled WGS sequence"/>
</dbReference>
<feature type="transmembrane region" description="Helical" evidence="1">
    <location>
        <begin position="12"/>
        <end position="35"/>
    </location>
</feature>
<gene>
    <name evidence="2" type="ORF">ACFO9K_09505</name>
</gene>
<evidence type="ECO:0000313" key="2">
    <source>
        <dbReference type="EMBL" id="MFC4824500.1"/>
    </source>
</evidence>
<dbReference type="EMBL" id="JBHSHT010000001">
    <property type="protein sequence ID" value="MFC4824500.1"/>
    <property type="molecule type" value="Genomic_DNA"/>
</dbReference>
<reference evidence="2 3" key="1">
    <citation type="journal article" date="2019" name="Int. J. Syst. Evol. Microbiol.">
        <title>The Global Catalogue of Microorganisms (GCM) 10K type strain sequencing project: providing services to taxonomists for standard genome sequencing and annotation.</title>
        <authorList>
            <consortium name="The Broad Institute Genomics Platform"/>
            <consortium name="The Broad Institute Genome Sequencing Center for Infectious Disease"/>
            <person name="Wu L."/>
            <person name="Ma J."/>
        </authorList>
    </citation>
    <scope>NUCLEOTIDE SEQUENCE [LARGE SCALE GENOMIC DNA]</scope>
    <source>
        <strain evidence="2 3">XZYJ18</strain>
    </source>
</reference>
<dbReference type="InterPro" id="IPR008407">
    <property type="entry name" value="Brnchd-chn_aa_trnsp_AzlD"/>
</dbReference>
<proteinExistence type="predicted"/>
<keyword evidence="1" id="KW-1133">Transmembrane helix</keyword>
<keyword evidence="3" id="KW-1185">Reference proteome</keyword>
<evidence type="ECO:0000256" key="1">
    <source>
        <dbReference type="SAM" id="Phobius"/>
    </source>
</evidence>
<dbReference type="Pfam" id="PF05437">
    <property type="entry name" value="AzlD"/>
    <property type="match status" value="1"/>
</dbReference>
<dbReference type="AlphaFoldDB" id="A0ABD5Q1V0"/>
<evidence type="ECO:0000313" key="3">
    <source>
        <dbReference type="Proteomes" id="UP001595945"/>
    </source>
</evidence>
<accession>A0ABD5Q1V0</accession>
<organism evidence="2 3">
    <name type="scientific">Halorussus aquaticus</name>
    <dbReference type="NCBI Taxonomy" id="2953748"/>
    <lineage>
        <taxon>Archaea</taxon>
        <taxon>Methanobacteriati</taxon>
        <taxon>Methanobacteriota</taxon>
        <taxon>Stenosarchaea group</taxon>
        <taxon>Halobacteria</taxon>
        <taxon>Halobacteriales</taxon>
        <taxon>Haladaptataceae</taxon>
        <taxon>Halorussus</taxon>
    </lineage>
</organism>
<keyword evidence="1" id="KW-0812">Transmembrane</keyword>
<dbReference type="RefSeq" id="WP_254269762.1">
    <property type="nucleotide sequence ID" value="NZ_CP100400.1"/>
</dbReference>
<dbReference type="GeneID" id="73044814"/>
<name>A0ABD5Q1V0_9EURY</name>